<evidence type="ECO:0000256" key="3">
    <source>
        <dbReference type="SAM" id="MobiDB-lite"/>
    </source>
</evidence>
<dbReference type="AlphaFoldDB" id="A0AA35TUN4"/>
<evidence type="ECO:0000313" key="5">
    <source>
        <dbReference type="EMBL" id="CAI8054524.1"/>
    </source>
</evidence>
<feature type="compositionally biased region" description="Basic and acidic residues" evidence="3">
    <location>
        <begin position="132"/>
        <end position="141"/>
    </location>
</feature>
<dbReference type="InterPro" id="IPR014886">
    <property type="entry name" value="La_xRRM"/>
</dbReference>
<gene>
    <name evidence="5" type="ORF">GBAR_LOCUS29749</name>
</gene>
<dbReference type="Proteomes" id="UP001174909">
    <property type="component" value="Unassembled WGS sequence"/>
</dbReference>
<sequence>MEMEGEVVEDRQGVKDVEKNEETEKAKEKEKEEEEESGNRKRKRGTGTPEIGEESAPDTKKSRSGKDAGGATDPQEEDKQTLPEKEHVREKTEEVRGIGEGTEATSLSTAPLTKEEDGACPEVSAQSRKRKRQDEGRGEERGEGDEEGRNKPGSKSTRIDPESPSNIGNRSNGDNYKTCLRREWLEMRKIFRDLQKEKIREMKEQLEEGEGEGKKRGKEYVGKCLVMVEGVGVGEGEDLVSIKKVEEICSKYGAVAYTDIKEGESEGYIRFAKSGCAENLVNDVSLAHVKFSAVSDADERAYYLKTMAARKQKQRWKKKRNIRGQDKIITAVPCSSPGSLHQS</sequence>
<evidence type="ECO:0000259" key="4">
    <source>
        <dbReference type="PROSITE" id="PS51939"/>
    </source>
</evidence>
<protein>
    <recommendedName>
        <fullName evidence="4">XRRM domain-containing protein</fullName>
    </recommendedName>
</protein>
<dbReference type="EMBL" id="CASHTH010004191">
    <property type="protein sequence ID" value="CAI8054524.1"/>
    <property type="molecule type" value="Genomic_DNA"/>
</dbReference>
<accession>A0AA35TUN4</accession>
<dbReference type="GO" id="GO:1990904">
    <property type="term" value="C:ribonucleoprotein complex"/>
    <property type="evidence" value="ECO:0007669"/>
    <property type="project" value="UniProtKB-UniRule"/>
</dbReference>
<dbReference type="InterPro" id="IPR012677">
    <property type="entry name" value="Nucleotide-bd_a/b_plait_sf"/>
</dbReference>
<keyword evidence="6" id="KW-1185">Reference proteome</keyword>
<organism evidence="5 6">
    <name type="scientific">Geodia barretti</name>
    <name type="common">Barrett's horny sponge</name>
    <dbReference type="NCBI Taxonomy" id="519541"/>
    <lineage>
        <taxon>Eukaryota</taxon>
        <taxon>Metazoa</taxon>
        <taxon>Porifera</taxon>
        <taxon>Demospongiae</taxon>
        <taxon>Heteroscleromorpha</taxon>
        <taxon>Tetractinellida</taxon>
        <taxon>Astrophorina</taxon>
        <taxon>Geodiidae</taxon>
        <taxon>Geodia</taxon>
    </lineage>
</organism>
<keyword evidence="1 2" id="KW-0694">RNA-binding</keyword>
<feature type="compositionally biased region" description="Basic and acidic residues" evidence="3">
    <location>
        <begin position="57"/>
        <end position="66"/>
    </location>
</feature>
<dbReference type="Gene3D" id="3.30.70.330">
    <property type="match status" value="1"/>
</dbReference>
<feature type="compositionally biased region" description="Basic and acidic residues" evidence="3">
    <location>
        <begin position="77"/>
        <end position="97"/>
    </location>
</feature>
<evidence type="ECO:0000313" key="6">
    <source>
        <dbReference type="Proteomes" id="UP001174909"/>
    </source>
</evidence>
<comment type="caution">
    <text evidence="5">The sequence shown here is derived from an EMBL/GenBank/DDBJ whole genome shotgun (WGS) entry which is preliminary data.</text>
</comment>
<dbReference type="PROSITE" id="PS51939">
    <property type="entry name" value="XRRM"/>
    <property type="match status" value="1"/>
</dbReference>
<feature type="compositionally biased region" description="Polar residues" evidence="3">
    <location>
        <begin position="163"/>
        <end position="174"/>
    </location>
</feature>
<name>A0AA35TUN4_GEOBA</name>
<feature type="region of interest" description="Disordered" evidence="3">
    <location>
        <begin position="1"/>
        <end position="174"/>
    </location>
</feature>
<proteinExistence type="predicted"/>
<dbReference type="Pfam" id="PF08777">
    <property type="entry name" value="RRM_3"/>
    <property type="match status" value="1"/>
</dbReference>
<feature type="compositionally biased region" description="Basic and acidic residues" evidence="3">
    <location>
        <begin position="8"/>
        <end position="30"/>
    </location>
</feature>
<reference evidence="5" key="1">
    <citation type="submission" date="2023-03" db="EMBL/GenBank/DDBJ databases">
        <authorList>
            <person name="Steffen K."/>
            <person name="Cardenas P."/>
        </authorList>
    </citation>
    <scope>NUCLEOTIDE SEQUENCE</scope>
</reference>
<dbReference type="GO" id="GO:0003723">
    <property type="term" value="F:RNA binding"/>
    <property type="evidence" value="ECO:0007669"/>
    <property type="project" value="UniProtKB-KW"/>
</dbReference>
<evidence type="ECO:0000256" key="2">
    <source>
        <dbReference type="PROSITE-ProRule" id="PRU01288"/>
    </source>
</evidence>
<feature type="domain" description="XRRM" evidence="4">
    <location>
        <begin position="219"/>
        <end position="334"/>
    </location>
</feature>
<evidence type="ECO:0000256" key="1">
    <source>
        <dbReference type="ARBA" id="ARBA00022884"/>
    </source>
</evidence>